<accession>A0A1F6A337</accession>
<dbReference type="EMBL" id="MFJK01000010">
    <property type="protein sequence ID" value="OGG19059.1"/>
    <property type="molecule type" value="Genomic_DNA"/>
</dbReference>
<evidence type="ECO:0000313" key="1">
    <source>
        <dbReference type="EMBL" id="OGG19059.1"/>
    </source>
</evidence>
<dbReference type="Proteomes" id="UP000177871">
    <property type="component" value="Unassembled WGS sequence"/>
</dbReference>
<dbReference type="AlphaFoldDB" id="A0A1F6A337"/>
<organism evidence="1 2">
    <name type="scientific">Candidatus Gottesmanbacteria bacterium RIFCSPHIGHO2_01_FULL_47_48</name>
    <dbReference type="NCBI Taxonomy" id="1798381"/>
    <lineage>
        <taxon>Bacteria</taxon>
        <taxon>Candidatus Gottesmaniibacteriota</taxon>
    </lineage>
</organism>
<reference evidence="1 2" key="1">
    <citation type="journal article" date="2016" name="Nat. Commun.">
        <title>Thousands of microbial genomes shed light on interconnected biogeochemical processes in an aquifer system.</title>
        <authorList>
            <person name="Anantharaman K."/>
            <person name="Brown C.T."/>
            <person name="Hug L.A."/>
            <person name="Sharon I."/>
            <person name="Castelle C.J."/>
            <person name="Probst A.J."/>
            <person name="Thomas B.C."/>
            <person name="Singh A."/>
            <person name="Wilkins M.J."/>
            <person name="Karaoz U."/>
            <person name="Brodie E.L."/>
            <person name="Williams K.H."/>
            <person name="Hubbard S.S."/>
            <person name="Banfield J.F."/>
        </authorList>
    </citation>
    <scope>NUCLEOTIDE SEQUENCE [LARGE SCALE GENOMIC DNA]</scope>
</reference>
<evidence type="ECO:0000313" key="2">
    <source>
        <dbReference type="Proteomes" id="UP000177871"/>
    </source>
</evidence>
<protein>
    <submittedName>
        <fullName evidence="1">Uncharacterized protein</fullName>
    </submittedName>
</protein>
<sequence length="118" mass="14233">MLPPDQFEPNRTFIKKARSFIKYYPPLVPRDPEKMLQESLSNLAKLVNSSLNTSQLENLSEEAREMINHPNEKEYFQFPVEDERYRFIIYRPCKFFEKENKKIEIYDLLYIPPTSNRP</sequence>
<dbReference type="STRING" id="1798381.A2721_00660"/>
<proteinExistence type="predicted"/>
<comment type="caution">
    <text evidence="1">The sequence shown here is derived from an EMBL/GenBank/DDBJ whole genome shotgun (WGS) entry which is preliminary data.</text>
</comment>
<gene>
    <name evidence="1" type="ORF">A2721_00660</name>
</gene>
<name>A0A1F6A337_9BACT</name>